<dbReference type="PANTHER" id="PTHR46796:SF6">
    <property type="entry name" value="ARAC SUBFAMILY"/>
    <property type="match status" value="1"/>
</dbReference>
<evidence type="ECO:0000256" key="1">
    <source>
        <dbReference type="ARBA" id="ARBA00023015"/>
    </source>
</evidence>
<dbReference type="Proteomes" id="UP000199184">
    <property type="component" value="Unassembled WGS sequence"/>
</dbReference>
<gene>
    <name evidence="5" type="ORF">GA0061098_100119</name>
</gene>
<evidence type="ECO:0000313" key="5">
    <source>
        <dbReference type="EMBL" id="SCB07376.1"/>
    </source>
</evidence>
<dbReference type="GO" id="GO:0003700">
    <property type="term" value="F:DNA-binding transcription factor activity"/>
    <property type="evidence" value="ECO:0007669"/>
    <property type="project" value="InterPro"/>
</dbReference>
<dbReference type="PROSITE" id="PS01124">
    <property type="entry name" value="HTH_ARAC_FAMILY_2"/>
    <property type="match status" value="1"/>
</dbReference>
<dbReference type="PROSITE" id="PS00041">
    <property type="entry name" value="HTH_ARAC_FAMILY_1"/>
    <property type="match status" value="1"/>
</dbReference>
<keyword evidence="1" id="KW-0805">Transcription regulation</keyword>
<feature type="domain" description="HTH araC/xylS-type" evidence="4">
    <location>
        <begin position="209"/>
        <end position="310"/>
    </location>
</feature>
<dbReference type="Pfam" id="PF12833">
    <property type="entry name" value="HTH_18"/>
    <property type="match status" value="1"/>
</dbReference>
<keyword evidence="6" id="KW-1185">Reference proteome</keyword>
<sequence>MAEGGTRAFSDPDGYAAAFGDVRVNLTIAGAGDFKAQLTRLKLNHLQIYRCCETLPRIAYISLLPERTFLSFPVATASLRCGGLALRNGDMVLHRSGERVHQRSNGECQWGLLSLPPEQLADGGKALTGRLIASPPANRILRPSRAVASRFQGLFRQACHLAETRKVTERPEIARALEQEMLHAITHCLAANEADDHSRGRHHHAAVMVRFEEALSKRIDQNLNMPTLCAEIGVAERTLRMCCAEILGVSPTRYLLLQRLNKARAALQRADPSKASVAEVARNHQFLELGRFSVTYRTTFGESPSTTLQRARQLGAQDSAASS</sequence>
<evidence type="ECO:0000256" key="3">
    <source>
        <dbReference type="ARBA" id="ARBA00023163"/>
    </source>
</evidence>
<evidence type="ECO:0000259" key="4">
    <source>
        <dbReference type="PROSITE" id="PS01124"/>
    </source>
</evidence>
<dbReference type="Gene3D" id="1.10.10.60">
    <property type="entry name" value="Homeodomain-like"/>
    <property type="match status" value="1"/>
</dbReference>
<dbReference type="InterPro" id="IPR018060">
    <property type="entry name" value="HTH_AraC"/>
</dbReference>
<dbReference type="SMART" id="SM00342">
    <property type="entry name" value="HTH_ARAC"/>
    <property type="match status" value="1"/>
</dbReference>
<dbReference type="AlphaFoldDB" id="A0A1C3TVT4"/>
<dbReference type="RefSeq" id="WP_091952191.1">
    <property type="nucleotide sequence ID" value="NZ_FMAI01000001.1"/>
</dbReference>
<dbReference type="InterPro" id="IPR050204">
    <property type="entry name" value="AraC_XylS_family_regulators"/>
</dbReference>
<evidence type="ECO:0000313" key="6">
    <source>
        <dbReference type="Proteomes" id="UP000199184"/>
    </source>
</evidence>
<proteinExistence type="predicted"/>
<reference evidence="6" key="1">
    <citation type="submission" date="2016-08" db="EMBL/GenBank/DDBJ databases">
        <authorList>
            <person name="Varghese N."/>
            <person name="Submissions Spin"/>
        </authorList>
    </citation>
    <scope>NUCLEOTIDE SEQUENCE [LARGE SCALE GENOMIC DNA]</scope>
    <source>
        <strain evidence="6">ERR11</strain>
    </source>
</reference>
<keyword evidence="2" id="KW-0238">DNA-binding</keyword>
<protein>
    <submittedName>
        <fullName evidence="5">Helix-turn-helix domain-containing protein</fullName>
    </submittedName>
</protein>
<dbReference type="PANTHER" id="PTHR46796">
    <property type="entry name" value="HTH-TYPE TRANSCRIPTIONAL ACTIVATOR RHAS-RELATED"/>
    <property type="match status" value="1"/>
</dbReference>
<organism evidence="5 6">
    <name type="scientific">Bradyrhizobium shewense</name>
    <dbReference type="NCBI Taxonomy" id="1761772"/>
    <lineage>
        <taxon>Bacteria</taxon>
        <taxon>Pseudomonadati</taxon>
        <taxon>Pseudomonadota</taxon>
        <taxon>Alphaproteobacteria</taxon>
        <taxon>Hyphomicrobiales</taxon>
        <taxon>Nitrobacteraceae</taxon>
        <taxon>Bradyrhizobium</taxon>
    </lineage>
</organism>
<evidence type="ECO:0000256" key="2">
    <source>
        <dbReference type="ARBA" id="ARBA00023125"/>
    </source>
</evidence>
<dbReference type="EMBL" id="FMAI01000001">
    <property type="protein sequence ID" value="SCB07376.1"/>
    <property type="molecule type" value="Genomic_DNA"/>
</dbReference>
<accession>A0A1C3TVT4</accession>
<name>A0A1C3TVT4_9BRAD</name>
<dbReference type="InterPro" id="IPR018062">
    <property type="entry name" value="HTH_AraC-typ_CS"/>
</dbReference>
<dbReference type="GO" id="GO:0043565">
    <property type="term" value="F:sequence-specific DNA binding"/>
    <property type="evidence" value="ECO:0007669"/>
    <property type="project" value="InterPro"/>
</dbReference>
<keyword evidence="3" id="KW-0804">Transcription</keyword>